<feature type="transmembrane region" description="Helical" evidence="6">
    <location>
        <begin position="711"/>
        <end position="730"/>
    </location>
</feature>
<comment type="caution">
    <text evidence="9">The sequence shown here is derived from an EMBL/GenBank/DDBJ whole genome shotgun (WGS) entry which is preliminary data.</text>
</comment>
<dbReference type="GO" id="GO:0005886">
    <property type="term" value="C:plasma membrane"/>
    <property type="evidence" value="ECO:0007669"/>
    <property type="project" value="UniProtKB-SubCell"/>
</dbReference>
<keyword evidence="3 6" id="KW-0812">Transmembrane</keyword>
<evidence type="ECO:0000313" key="10">
    <source>
        <dbReference type="Proteomes" id="UP000179467"/>
    </source>
</evidence>
<dbReference type="InterPro" id="IPR025857">
    <property type="entry name" value="MacB_PCD"/>
</dbReference>
<dbReference type="Pfam" id="PF12704">
    <property type="entry name" value="MacB_PCD"/>
    <property type="match status" value="1"/>
</dbReference>
<dbReference type="Proteomes" id="UP000179467">
    <property type="component" value="Unassembled WGS sequence"/>
</dbReference>
<protein>
    <submittedName>
        <fullName evidence="9">FtsX-like permease family protein</fullName>
    </submittedName>
</protein>
<evidence type="ECO:0000256" key="2">
    <source>
        <dbReference type="ARBA" id="ARBA00022475"/>
    </source>
</evidence>
<dbReference type="AlphaFoldDB" id="A0A1S1HBG3"/>
<organism evidence="9 10">
    <name type="scientific">Edaphosphingomonas haloaromaticamans</name>
    <dbReference type="NCBI Taxonomy" id="653954"/>
    <lineage>
        <taxon>Bacteria</taxon>
        <taxon>Pseudomonadati</taxon>
        <taxon>Pseudomonadota</taxon>
        <taxon>Alphaproteobacteria</taxon>
        <taxon>Sphingomonadales</taxon>
        <taxon>Rhizorhabdaceae</taxon>
        <taxon>Edaphosphingomonas</taxon>
    </lineage>
</organism>
<dbReference type="EMBL" id="MIPT01000001">
    <property type="protein sequence ID" value="OHT18771.1"/>
    <property type="molecule type" value="Genomic_DNA"/>
</dbReference>
<evidence type="ECO:0000313" key="9">
    <source>
        <dbReference type="EMBL" id="OHT18771.1"/>
    </source>
</evidence>
<gene>
    <name evidence="9" type="ORF">BHE75_00747</name>
</gene>
<dbReference type="PANTHER" id="PTHR30287">
    <property type="entry name" value="MEMBRANE COMPONENT OF PREDICTED ABC SUPERFAMILY METABOLITE UPTAKE TRANSPORTER"/>
    <property type="match status" value="1"/>
</dbReference>
<dbReference type="InterPro" id="IPR003838">
    <property type="entry name" value="ABC3_permease_C"/>
</dbReference>
<dbReference type="InterPro" id="IPR038766">
    <property type="entry name" value="Membrane_comp_ABC_pdt"/>
</dbReference>
<evidence type="ECO:0000256" key="4">
    <source>
        <dbReference type="ARBA" id="ARBA00022989"/>
    </source>
</evidence>
<comment type="subcellular location">
    <subcellularLocation>
        <location evidence="1">Cell membrane</location>
        <topology evidence="1">Multi-pass membrane protein</topology>
    </subcellularLocation>
</comment>
<keyword evidence="10" id="KW-1185">Reference proteome</keyword>
<evidence type="ECO:0000259" key="7">
    <source>
        <dbReference type="Pfam" id="PF02687"/>
    </source>
</evidence>
<feature type="transmembrane region" description="Helical" evidence="6">
    <location>
        <begin position="417"/>
        <end position="439"/>
    </location>
</feature>
<dbReference type="OrthoDB" id="9775544at2"/>
<dbReference type="PANTHER" id="PTHR30287:SF1">
    <property type="entry name" value="INNER MEMBRANE PROTEIN"/>
    <property type="match status" value="1"/>
</dbReference>
<dbReference type="RefSeq" id="WP_070932488.1">
    <property type="nucleotide sequence ID" value="NZ_MIPT01000001.1"/>
</dbReference>
<proteinExistence type="predicted"/>
<feature type="domain" description="ABC3 transporter permease C-terminal" evidence="7">
    <location>
        <begin position="256"/>
        <end position="372"/>
    </location>
</feature>
<keyword evidence="2" id="KW-1003">Cell membrane</keyword>
<evidence type="ECO:0000259" key="8">
    <source>
        <dbReference type="Pfam" id="PF12704"/>
    </source>
</evidence>
<accession>A0A1S1HBG3</accession>
<name>A0A1S1HBG3_9SPHN</name>
<feature type="transmembrane region" description="Helical" evidence="6">
    <location>
        <begin position="21"/>
        <end position="43"/>
    </location>
</feature>
<feature type="transmembrane region" description="Helical" evidence="6">
    <location>
        <begin position="253"/>
        <end position="277"/>
    </location>
</feature>
<reference evidence="9 10" key="1">
    <citation type="submission" date="2016-09" db="EMBL/GenBank/DDBJ databases">
        <title>Metabolic pathway, cell adaptation mechanisms and a novel monoxygenase revealed through proteogenomic-transcription analysis of a Sphingomonas haloaromaticamans strain degrading the fungicide ortho-phenylphenol.</title>
        <authorList>
            <person name="Perruchon C."/>
            <person name="Papadopoulou E.S."/>
            <person name="Rousidou C."/>
            <person name="Vasileiadis S."/>
            <person name="Tanou G."/>
            <person name="Amoutzias G."/>
            <person name="Molassiotis A."/>
            <person name="Karpouzas D.G."/>
        </authorList>
    </citation>
    <scope>NUCLEOTIDE SEQUENCE [LARGE SCALE GENOMIC DNA]</scope>
    <source>
        <strain evidence="9 10">P3</strain>
    </source>
</reference>
<feature type="transmembrane region" description="Helical" evidence="6">
    <location>
        <begin position="348"/>
        <end position="368"/>
    </location>
</feature>
<dbReference type="Pfam" id="PF02687">
    <property type="entry name" value="FtsX"/>
    <property type="match status" value="2"/>
</dbReference>
<feature type="transmembrane region" description="Helical" evidence="6">
    <location>
        <begin position="389"/>
        <end position="411"/>
    </location>
</feature>
<evidence type="ECO:0000256" key="6">
    <source>
        <dbReference type="SAM" id="Phobius"/>
    </source>
</evidence>
<feature type="transmembrane region" description="Helical" evidence="6">
    <location>
        <begin position="298"/>
        <end position="328"/>
    </location>
</feature>
<sequence>MKLAWALALRDLRGGFAGLRLLAICLFLGVMALAGVGSLSSAITSELALQGQSILGGDVQMSIVQRTADPGERAAFAAAGRVSETIRMRAMASRPDGAQAVLAELKGVDGAYPLYGDFRLAPGALGARPRGKEVAIAPALADRLAVKPGDMVRIGDAELRVIGLIAEEPDRVGEGFTFGPAALVDMDGLAATGLVQPGSLYTSRYRIRLPDGQDAANVAKQIADRFPGAGWEVQDRSNAAPGTRRFIGRLGQFLMLVGLTALAVAGIGVGNGVTSYLEGKRNAIATLKVLGASSRTIFLSYLIQIGLVAGAGILAGVVAGSLVPSAVVALAGDALPVQPHFAIHARPLLLAALYGLLIALLFVLAPLARARAVTAASLFRGGVETAGRPAFPVFAAMAITLAAIVALAVGTAREPLFAAWFVAAVAGLLLLLTLIGWAVRRIAARLPRPRRPLLRLAIANLHRPGAQTGRLVVALGLGLTLFATLAVIETNLSGQIDSTVPAKAPSFFALDIPVDDIDRFRALVAARAPGAEVRTVPSLRGPVVSFGGKRVADLDTLPEGAWILRGDRGLTYSATPPEGSRVVEGQWWPPDYSGPPLVSLDVEAARILGLKVGDEITVSVLGVEVPATIASLREIKWDTMGFNFVLVYSPGVLEGAPHSYMATIAMPEKGEAALNREITRQFPSVSLIRVKEVIGQVADVLGQLSTAVRSAASVALAAGIAVLVGAIAASRRSRIYDSVLLKLLGATRRQVLVAQAIEYAILASILSLLAALFGALAGWYVVTGVFELDWAPDWTVVGATLAIGGFGTLALGLLGSLPALAARPARALREL</sequence>
<feature type="domain" description="ABC3 transporter permease C-terminal" evidence="7">
    <location>
        <begin position="711"/>
        <end position="819"/>
    </location>
</feature>
<evidence type="ECO:0000256" key="1">
    <source>
        <dbReference type="ARBA" id="ARBA00004651"/>
    </source>
</evidence>
<feature type="transmembrane region" description="Helical" evidence="6">
    <location>
        <begin position="794"/>
        <end position="821"/>
    </location>
</feature>
<keyword evidence="4 6" id="KW-1133">Transmembrane helix</keyword>
<feature type="transmembrane region" description="Helical" evidence="6">
    <location>
        <begin position="751"/>
        <end position="782"/>
    </location>
</feature>
<keyword evidence="5 6" id="KW-0472">Membrane</keyword>
<feature type="transmembrane region" description="Helical" evidence="6">
    <location>
        <begin position="471"/>
        <end position="488"/>
    </location>
</feature>
<evidence type="ECO:0000256" key="5">
    <source>
        <dbReference type="ARBA" id="ARBA00023136"/>
    </source>
</evidence>
<feature type="domain" description="MacB-like periplasmic core" evidence="8">
    <location>
        <begin position="23"/>
        <end position="224"/>
    </location>
</feature>
<evidence type="ECO:0000256" key="3">
    <source>
        <dbReference type="ARBA" id="ARBA00022692"/>
    </source>
</evidence>